<feature type="compositionally biased region" description="Basic residues" evidence="2">
    <location>
        <begin position="276"/>
        <end position="299"/>
    </location>
</feature>
<feature type="domain" description="RRM" evidence="3">
    <location>
        <begin position="16"/>
        <end position="91"/>
    </location>
</feature>
<feature type="compositionally biased region" description="Basic and acidic residues" evidence="2">
    <location>
        <begin position="200"/>
        <end position="211"/>
    </location>
</feature>
<sequence length="299" mass="34539">MVVEFKFHDKDDKSENIVSVYNLPSIYDESDVHSLFANVGTVVECSIEHDRSKSSSRAIVKFSSEKEAEDASVLSGVSVRYHILKITKGRPPVIAKNGDSKDSKSEGFWNIITQSTESLDGTSTRVPSKVPEEEVSSNDKSSPPQSEKGNESKSTVDIKRDDNGRYDYSSRDRSKRRNRRIRSGSSSCSDSSRDSSGSSSRDRYRNRRDYTPSRNHLRYRSRRGSRYGRSRKEYRRDYSGTPSRSSSYSSRSYYSRGSYRSSSRSYYSDESDRYYSSRRKGDLRRRRRRRSISRKGHRR</sequence>
<evidence type="ECO:0000256" key="2">
    <source>
        <dbReference type="SAM" id="MobiDB-lite"/>
    </source>
</evidence>
<name>A0A976M7V7_THEOR</name>
<dbReference type="InterPro" id="IPR035979">
    <property type="entry name" value="RBD_domain_sf"/>
</dbReference>
<dbReference type="Gene3D" id="3.30.70.330">
    <property type="match status" value="1"/>
</dbReference>
<dbReference type="CDD" id="cd00590">
    <property type="entry name" value="RRM_SF"/>
    <property type="match status" value="1"/>
</dbReference>
<dbReference type="AlphaFoldDB" id="A0A976M7V7"/>
<feature type="compositionally biased region" description="Low complexity" evidence="2">
    <location>
        <begin position="243"/>
        <end position="268"/>
    </location>
</feature>
<evidence type="ECO:0000259" key="3">
    <source>
        <dbReference type="PROSITE" id="PS50102"/>
    </source>
</evidence>
<organism evidence="4 5">
    <name type="scientific">Theileria orientalis</name>
    <dbReference type="NCBI Taxonomy" id="68886"/>
    <lineage>
        <taxon>Eukaryota</taxon>
        <taxon>Sar</taxon>
        <taxon>Alveolata</taxon>
        <taxon>Apicomplexa</taxon>
        <taxon>Aconoidasida</taxon>
        <taxon>Piroplasmida</taxon>
        <taxon>Theileriidae</taxon>
        <taxon>Theileria</taxon>
    </lineage>
</organism>
<feature type="compositionally biased region" description="Low complexity" evidence="2">
    <location>
        <begin position="183"/>
        <end position="199"/>
    </location>
</feature>
<feature type="compositionally biased region" description="Polar residues" evidence="2">
    <location>
        <begin position="113"/>
        <end position="126"/>
    </location>
</feature>
<dbReference type="Proteomes" id="UP000244803">
    <property type="component" value="Chromosome 2"/>
</dbReference>
<evidence type="ECO:0000313" key="4">
    <source>
        <dbReference type="EMBL" id="UKJ90176.2"/>
    </source>
</evidence>
<dbReference type="SUPFAM" id="SSF54928">
    <property type="entry name" value="RNA-binding domain, RBD"/>
    <property type="match status" value="1"/>
</dbReference>
<gene>
    <name evidence="4" type="ORF">MACJ_001107</name>
</gene>
<dbReference type="OrthoDB" id="4726at2759"/>
<proteinExistence type="predicted"/>
<feature type="compositionally biased region" description="Polar residues" evidence="2">
    <location>
        <begin position="138"/>
        <end position="147"/>
    </location>
</feature>
<feature type="region of interest" description="Disordered" evidence="2">
    <location>
        <begin position="113"/>
        <end position="299"/>
    </location>
</feature>
<dbReference type="EMBL" id="CP056068">
    <property type="protein sequence ID" value="UKJ90176.2"/>
    <property type="molecule type" value="Genomic_DNA"/>
</dbReference>
<dbReference type="SMART" id="SM00360">
    <property type="entry name" value="RRM"/>
    <property type="match status" value="1"/>
</dbReference>
<feature type="compositionally biased region" description="Basic residues" evidence="2">
    <location>
        <begin position="215"/>
        <end position="229"/>
    </location>
</feature>
<feature type="compositionally biased region" description="Basic and acidic residues" evidence="2">
    <location>
        <begin position="148"/>
        <end position="172"/>
    </location>
</feature>
<accession>A0A976M7V7</accession>
<reference evidence="4" key="1">
    <citation type="submission" date="2022-07" db="EMBL/GenBank/DDBJ databases">
        <title>Evaluation of T. orientalis genome assembly methods using nanopore sequencing and analysis of variation between genomes.</title>
        <authorList>
            <person name="Yam J."/>
            <person name="Micallef M.L."/>
            <person name="Liu M."/>
            <person name="Djordjevic S.P."/>
            <person name="Bogema D.R."/>
            <person name="Jenkins C."/>
        </authorList>
    </citation>
    <scope>NUCLEOTIDE SEQUENCE</scope>
    <source>
        <strain evidence="4">Fish Creek</strain>
    </source>
</reference>
<evidence type="ECO:0000313" key="5">
    <source>
        <dbReference type="Proteomes" id="UP000244803"/>
    </source>
</evidence>
<protein>
    <recommendedName>
        <fullName evidence="3">RRM domain-containing protein</fullName>
    </recommendedName>
</protein>
<dbReference type="GO" id="GO:0003723">
    <property type="term" value="F:RNA binding"/>
    <property type="evidence" value="ECO:0007669"/>
    <property type="project" value="UniProtKB-UniRule"/>
</dbReference>
<keyword evidence="1" id="KW-0694">RNA-binding</keyword>
<dbReference type="InterPro" id="IPR000504">
    <property type="entry name" value="RRM_dom"/>
</dbReference>
<dbReference type="PROSITE" id="PS50102">
    <property type="entry name" value="RRM"/>
    <property type="match status" value="1"/>
</dbReference>
<feature type="compositionally biased region" description="Basic residues" evidence="2">
    <location>
        <begin position="173"/>
        <end position="182"/>
    </location>
</feature>
<dbReference type="Pfam" id="PF00076">
    <property type="entry name" value="RRM_1"/>
    <property type="match status" value="1"/>
</dbReference>
<dbReference type="InterPro" id="IPR012677">
    <property type="entry name" value="Nucleotide-bd_a/b_plait_sf"/>
</dbReference>
<evidence type="ECO:0000256" key="1">
    <source>
        <dbReference type="PROSITE-ProRule" id="PRU00176"/>
    </source>
</evidence>